<dbReference type="OrthoDB" id="9805770at2"/>
<evidence type="ECO:0000256" key="5">
    <source>
        <dbReference type="ARBA" id="ARBA00022823"/>
    </source>
</evidence>
<dbReference type="Pfam" id="PF02817">
    <property type="entry name" value="E3_binding"/>
    <property type="match status" value="1"/>
</dbReference>
<dbReference type="InterPro" id="IPR050743">
    <property type="entry name" value="2-oxoacid_DH_E2_comp"/>
</dbReference>
<gene>
    <name evidence="13" type="ORF">A6X21_11150</name>
</gene>
<evidence type="ECO:0000256" key="10">
    <source>
        <dbReference type="SAM" id="MobiDB-lite"/>
    </source>
</evidence>
<dbReference type="SUPFAM" id="SSF51230">
    <property type="entry name" value="Single hybrid motif"/>
    <property type="match status" value="1"/>
</dbReference>
<proteinExistence type="inferred from homology"/>
<keyword evidence="6 9" id="KW-0012">Acyltransferase</keyword>
<comment type="caution">
    <text evidence="13">The sequence shown here is derived from an EMBL/GenBank/DDBJ whole genome shotgun (WGS) entry which is preliminary data.</text>
</comment>
<dbReference type="GO" id="GO:0005737">
    <property type="term" value="C:cytoplasm"/>
    <property type="evidence" value="ECO:0007669"/>
    <property type="project" value="TreeGrafter"/>
</dbReference>
<dbReference type="PROSITE" id="PS51826">
    <property type="entry name" value="PSBD"/>
    <property type="match status" value="1"/>
</dbReference>
<dbReference type="PANTHER" id="PTHR43178">
    <property type="entry name" value="DIHYDROLIPOAMIDE ACETYLTRANSFERASE COMPONENT OF PYRUVATE DEHYDROGENASE COMPLEX"/>
    <property type="match status" value="1"/>
</dbReference>
<comment type="cofactor">
    <cofactor evidence="1 9">
        <name>(R)-lipoate</name>
        <dbReference type="ChEBI" id="CHEBI:83088"/>
    </cofactor>
</comment>
<evidence type="ECO:0000313" key="14">
    <source>
        <dbReference type="Proteomes" id="UP000094828"/>
    </source>
</evidence>
<dbReference type="EC" id="2.3.1.-" evidence="9"/>
<dbReference type="RefSeq" id="WP_068851082.1">
    <property type="nucleotide sequence ID" value="NZ_LYDR01000151.1"/>
</dbReference>
<comment type="function">
    <text evidence="7">The pyruvate dehydrogenase complex catalyzes the overall conversion of pyruvate to acetyl-CoA and CO(2). It contains multiple copies of three enzymatic components: pyruvate dehydrogenase (E1), dihydrolipoamide acetyltransferase (E2) and lipoamide dehydrogenase (E3).</text>
</comment>
<evidence type="ECO:0000256" key="1">
    <source>
        <dbReference type="ARBA" id="ARBA00001938"/>
    </source>
</evidence>
<feature type="domain" description="Peripheral subunit-binding (PSBD)" evidence="12">
    <location>
        <begin position="133"/>
        <end position="170"/>
    </location>
</feature>
<evidence type="ECO:0000256" key="9">
    <source>
        <dbReference type="RuleBase" id="RU003423"/>
    </source>
</evidence>
<dbReference type="GO" id="GO:0004742">
    <property type="term" value="F:dihydrolipoyllysine-residue acetyltransferase activity"/>
    <property type="evidence" value="ECO:0007669"/>
    <property type="project" value="UniProtKB-EC"/>
</dbReference>
<dbReference type="SUPFAM" id="SSF47005">
    <property type="entry name" value="Peripheral subunit-binding domain of 2-oxo acid dehydrogenase complex"/>
    <property type="match status" value="1"/>
</dbReference>
<evidence type="ECO:0000259" key="12">
    <source>
        <dbReference type="PROSITE" id="PS51826"/>
    </source>
</evidence>
<dbReference type="PROSITE" id="PS50968">
    <property type="entry name" value="BIOTINYL_LIPOYL"/>
    <property type="match status" value="1"/>
</dbReference>
<evidence type="ECO:0000256" key="8">
    <source>
        <dbReference type="ARBA" id="ARBA00048370"/>
    </source>
</evidence>
<keyword evidence="14" id="KW-1185">Reference proteome</keyword>
<accession>A0A1C3E6C7</accession>
<feature type="compositionally biased region" description="Low complexity" evidence="10">
    <location>
        <begin position="86"/>
        <end position="102"/>
    </location>
</feature>
<dbReference type="Proteomes" id="UP000094828">
    <property type="component" value="Unassembled WGS sequence"/>
</dbReference>
<keyword evidence="5 9" id="KW-0450">Lipoyl</keyword>
<dbReference type="InterPro" id="IPR001078">
    <property type="entry name" value="2-oxoacid_DH_actylTfrase"/>
</dbReference>
<dbReference type="PANTHER" id="PTHR43178:SF2">
    <property type="entry name" value="DIHYDROLIPOYLLYSINE-RESIDUE ACETYLTRANSFERASE COMPONENT OF PYRUVATE DEHYDROGENASE COMPLEX"/>
    <property type="match status" value="1"/>
</dbReference>
<dbReference type="Gene3D" id="2.40.50.100">
    <property type="match status" value="1"/>
</dbReference>
<dbReference type="GO" id="GO:0006086">
    <property type="term" value="P:pyruvate decarboxylation to acetyl-CoA"/>
    <property type="evidence" value="ECO:0007669"/>
    <property type="project" value="TreeGrafter"/>
</dbReference>
<sequence length="425" mass="44322">MSVEFKLPQLAEGIDSADIAQILISAGDTIEAGKIVMELETDKAVMELACPHAGKIGKIHVKPGETIKTGQLLLSIEASGASNGTSAKPAAPASSSSAPAAPAKAAPAAPAKAAPAPAAVAAPARSTVEIPIAAGPATRRLARELGMQLERLRGTGPGGRITQEDVARAYAAQQGGGGGGVVAPPLPDFSQYGPITSQALTKLQKTSANNLSAAWQLIPHVTQHDLADITETESARKRFQEAVAKGGPKVTMTAVAMKAAVAALKAFPNFNSSIDMSRGEVILKGYYNIGIAVDTPNGLVVPVVRDVDKKSILQLATELTEIAEKARNRKLEIKDMQGGTFTITNLGGIGGTAFTPIVNYPEVAILGMSRSFHQLQLVDGQVKERLMLPLSLSYDHRVINGADAARFVVKLTSLLSDAFKLMVEC</sequence>
<comment type="subunit">
    <text evidence="3">Forms a 24-polypeptide structural core with octahedral symmetry.</text>
</comment>
<dbReference type="Pfam" id="PF00364">
    <property type="entry name" value="Biotin_lipoyl"/>
    <property type="match status" value="1"/>
</dbReference>
<evidence type="ECO:0000256" key="2">
    <source>
        <dbReference type="ARBA" id="ARBA00007317"/>
    </source>
</evidence>
<keyword evidence="13" id="KW-0670">Pyruvate</keyword>
<dbReference type="Pfam" id="PF00198">
    <property type="entry name" value="2-oxoacid_dh"/>
    <property type="match status" value="1"/>
</dbReference>
<comment type="catalytic activity">
    <reaction evidence="8">
        <text>N(6)-[(R)-dihydrolipoyl]-L-lysyl-[protein] + acetyl-CoA = N(6)-[(R)-S(8)-acetyldihydrolipoyl]-L-lysyl-[protein] + CoA</text>
        <dbReference type="Rhea" id="RHEA:17017"/>
        <dbReference type="Rhea" id="RHEA-COMP:10475"/>
        <dbReference type="Rhea" id="RHEA-COMP:10478"/>
        <dbReference type="ChEBI" id="CHEBI:57287"/>
        <dbReference type="ChEBI" id="CHEBI:57288"/>
        <dbReference type="ChEBI" id="CHEBI:83100"/>
        <dbReference type="ChEBI" id="CHEBI:83111"/>
        <dbReference type="EC" id="2.3.1.12"/>
    </reaction>
</comment>
<dbReference type="AlphaFoldDB" id="A0A1C3E6C7"/>
<dbReference type="Gene3D" id="4.10.320.10">
    <property type="entry name" value="E3-binding domain"/>
    <property type="match status" value="1"/>
</dbReference>
<evidence type="ECO:0000256" key="4">
    <source>
        <dbReference type="ARBA" id="ARBA00022679"/>
    </source>
</evidence>
<dbReference type="InterPro" id="IPR023213">
    <property type="entry name" value="CAT-like_dom_sf"/>
</dbReference>
<evidence type="ECO:0000256" key="7">
    <source>
        <dbReference type="ARBA" id="ARBA00025211"/>
    </source>
</evidence>
<evidence type="ECO:0000256" key="6">
    <source>
        <dbReference type="ARBA" id="ARBA00023315"/>
    </source>
</evidence>
<feature type="region of interest" description="Disordered" evidence="10">
    <location>
        <begin position="83"/>
        <end position="102"/>
    </location>
</feature>
<dbReference type="InterPro" id="IPR000089">
    <property type="entry name" value="Biotin_lipoyl"/>
</dbReference>
<dbReference type="SUPFAM" id="SSF52777">
    <property type="entry name" value="CoA-dependent acyltransferases"/>
    <property type="match status" value="1"/>
</dbReference>
<comment type="similarity">
    <text evidence="2 9">Belongs to the 2-oxoacid dehydrogenase family.</text>
</comment>
<dbReference type="PROSITE" id="PS00189">
    <property type="entry name" value="LIPOYL"/>
    <property type="match status" value="1"/>
</dbReference>
<protein>
    <recommendedName>
        <fullName evidence="9">Dihydrolipoamide acetyltransferase component of pyruvate dehydrogenase complex</fullName>
        <ecNumber evidence="9">2.3.1.-</ecNumber>
    </recommendedName>
</protein>
<dbReference type="InterPro" id="IPR004167">
    <property type="entry name" value="PSBD"/>
</dbReference>
<evidence type="ECO:0000256" key="3">
    <source>
        <dbReference type="ARBA" id="ARBA00011484"/>
    </source>
</evidence>
<organism evidence="13 14">
    <name type="scientific">Planctopirus hydrillae</name>
    <dbReference type="NCBI Taxonomy" id="1841610"/>
    <lineage>
        <taxon>Bacteria</taxon>
        <taxon>Pseudomonadati</taxon>
        <taxon>Planctomycetota</taxon>
        <taxon>Planctomycetia</taxon>
        <taxon>Planctomycetales</taxon>
        <taxon>Planctomycetaceae</taxon>
        <taxon>Planctopirus</taxon>
    </lineage>
</organism>
<keyword evidence="4 9" id="KW-0808">Transferase</keyword>
<reference evidence="13 14" key="1">
    <citation type="submission" date="2016-05" db="EMBL/GenBank/DDBJ databases">
        <title>Genomic and physiological characterization of Planctopirus sp. isolated from fresh water lake.</title>
        <authorList>
            <person name="Subhash Y."/>
            <person name="Ramana C."/>
        </authorList>
    </citation>
    <scope>NUCLEOTIDE SEQUENCE [LARGE SCALE GENOMIC DNA]</scope>
    <source>
        <strain evidence="13 14">JC280</strain>
    </source>
</reference>
<dbReference type="EMBL" id="LYDR01000151">
    <property type="protein sequence ID" value="ODA28796.1"/>
    <property type="molecule type" value="Genomic_DNA"/>
</dbReference>
<dbReference type="InterPro" id="IPR011053">
    <property type="entry name" value="Single_hybrid_motif"/>
</dbReference>
<dbReference type="Gene3D" id="3.30.559.10">
    <property type="entry name" value="Chloramphenicol acetyltransferase-like domain"/>
    <property type="match status" value="1"/>
</dbReference>
<dbReference type="CDD" id="cd06849">
    <property type="entry name" value="lipoyl_domain"/>
    <property type="match status" value="1"/>
</dbReference>
<dbReference type="STRING" id="1841610.A6X21_11150"/>
<dbReference type="FunFam" id="3.30.559.10:FF:000004">
    <property type="entry name" value="Acetyltransferase component of pyruvate dehydrogenase complex"/>
    <property type="match status" value="1"/>
</dbReference>
<name>A0A1C3E6C7_9PLAN</name>
<evidence type="ECO:0000259" key="11">
    <source>
        <dbReference type="PROSITE" id="PS50968"/>
    </source>
</evidence>
<dbReference type="InterPro" id="IPR036625">
    <property type="entry name" value="E3-bd_dom_sf"/>
</dbReference>
<feature type="domain" description="Lipoyl-binding" evidence="11">
    <location>
        <begin position="2"/>
        <end position="77"/>
    </location>
</feature>
<dbReference type="GO" id="GO:0031405">
    <property type="term" value="F:lipoic acid binding"/>
    <property type="evidence" value="ECO:0007669"/>
    <property type="project" value="TreeGrafter"/>
</dbReference>
<evidence type="ECO:0000313" key="13">
    <source>
        <dbReference type="EMBL" id="ODA28796.1"/>
    </source>
</evidence>
<dbReference type="InterPro" id="IPR003016">
    <property type="entry name" value="2-oxoA_DH_lipoyl-BS"/>
</dbReference>